<dbReference type="Gene3D" id="3.30.160.60">
    <property type="entry name" value="Classic Zinc Finger"/>
    <property type="match status" value="2"/>
</dbReference>
<dbReference type="RefSeq" id="XP_017989606.1">
    <property type="nucleotide sequence ID" value="XM_018134122.1"/>
</dbReference>
<name>A0A0X8HWB4_9SACH</name>
<feature type="domain" description="C2H2-type" evidence="7">
    <location>
        <begin position="180"/>
        <end position="207"/>
    </location>
</feature>
<evidence type="ECO:0000256" key="2">
    <source>
        <dbReference type="ARBA" id="ARBA00022737"/>
    </source>
</evidence>
<evidence type="ECO:0000256" key="5">
    <source>
        <dbReference type="PROSITE-ProRule" id="PRU00042"/>
    </source>
</evidence>
<sequence>MNQNCRHKSVNGDPKLAPPPGQTFETGQRANFEPRLLPADSLMYRFYNPGSENASTAATATQPLPSLKEMIHTSEPAVPPLGPRVTNVRLPPIYVPTEPPQLPPPLRQSCFKDTLPMRQPAAPAVLTTPTHSGGSMRLSSPSSLPAALIQYRRNSVPCRSPKSQQSVSIDATYSHRKSSSVCEICGKDFKRPSAVRTHMVVHNDDKPYKCQYPGCLKCFNVKSNMLRHMRKHKLDP</sequence>
<accession>A0A0X8HWB4</accession>
<dbReference type="PANTHER" id="PTHR19818">
    <property type="entry name" value="ZINC FINGER PROTEIN ZIC AND GLI"/>
    <property type="match status" value="1"/>
</dbReference>
<keyword evidence="9" id="KW-1185">Reference proteome</keyword>
<evidence type="ECO:0000256" key="3">
    <source>
        <dbReference type="ARBA" id="ARBA00022771"/>
    </source>
</evidence>
<evidence type="ECO:0000259" key="7">
    <source>
        <dbReference type="PROSITE" id="PS50157"/>
    </source>
</evidence>
<keyword evidence="2" id="KW-0677">Repeat</keyword>
<feature type="domain" description="C2H2-type" evidence="7">
    <location>
        <begin position="208"/>
        <end position="236"/>
    </location>
</feature>
<dbReference type="OrthoDB" id="6077919at2759"/>
<dbReference type="PROSITE" id="PS50157">
    <property type="entry name" value="ZINC_FINGER_C2H2_2"/>
    <property type="match status" value="2"/>
</dbReference>
<keyword evidence="3 5" id="KW-0863">Zinc-finger</keyword>
<feature type="region of interest" description="Disordered" evidence="6">
    <location>
        <begin position="1"/>
        <end position="27"/>
    </location>
</feature>
<dbReference type="InterPro" id="IPR036236">
    <property type="entry name" value="Znf_C2H2_sf"/>
</dbReference>
<dbReference type="GO" id="GO:0045944">
    <property type="term" value="P:positive regulation of transcription by RNA polymerase II"/>
    <property type="evidence" value="ECO:0007669"/>
    <property type="project" value="UniProtKB-ARBA"/>
</dbReference>
<dbReference type="InterPro" id="IPR050329">
    <property type="entry name" value="GLI_C2H2-zinc-finger"/>
</dbReference>
<dbReference type="EMBL" id="CP014248">
    <property type="protein sequence ID" value="AMD22610.1"/>
    <property type="molecule type" value="Genomic_DNA"/>
</dbReference>
<protein>
    <submittedName>
        <fullName evidence="8">HHL160Cp</fullName>
    </submittedName>
</protein>
<evidence type="ECO:0000256" key="1">
    <source>
        <dbReference type="ARBA" id="ARBA00022723"/>
    </source>
</evidence>
<evidence type="ECO:0000256" key="4">
    <source>
        <dbReference type="ARBA" id="ARBA00022833"/>
    </source>
</evidence>
<evidence type="ECO:0000313" key="9">
    <source>
        <dbReference type="Proteomes" id="UP000243052"/>
    </source>
</evidence>
<organism evidence="8 9">
    <name type="scientific">Eremothecium sinecaudum</name>
    <dbReference type="NCBI Taxonomy" id="45286"/>
    <lineage>
        <taxon>Eukaryota</taxon>
        <taxon>Fungi</taxon>
        <taxon>Dikarya</taxon>
        <taxon>Ascomycota</taxon>
        <taxon>Saccharomycotina</taxon>
        <taxon>Saccharomycetes</taxon>
        <taxon>Saccharomycetales</taxon>
        <taxon>Saccharomycetaceae</taxon>
        <taxon>Eremothecium</taxon>
    </lineage>
</organism>
<dbReference type="STRING" id="45286.A0A0X8HWB4"/>
<dbReference type="Pfam" id="PF00096">
    <property type="entry name" value="zf-C2H2"/>
    <property type="match status" value="2"/>
</dbReference>
<dbReference type="GO" id="GO:0000981">
    <property type="term" value="F:DNA-binding transcription factor activity, RNA polymerase II-specific"/>
    <property type="evidence" value="ECO:0007669"/>
    <property type="project" value="TreeGrafter"/>
</dbReference>
<proteinExistence type="predicted"/>
<dbReference type="PROSITE" id="PS00028">
    <property type="entry name" value="ZINC_FINGER_C2H2_1"/>
    <property type="match status" value="2"/>
</dbReference>
<gene>
    <name evidence="8" type="ORF">AW171_hschr84660</name>
</gene>
<dbReference type="GO" id="GO:0005634">
    <property type="term" value="C:nucleus"/>
    <property type="evidence" value="ECO:0007669"/>
    <property type="project" value="UniProtKB-ARBA"/>
</dbReference>
<dbReference type="PANTHER" id="PTHR19818:SF139">
    <property type="entry name" value="PAIR-RULE PROTEIN ODD-PAIRED"/>
    <property type="match status" value="1"/>
</dbReference>
<evidence type="ECO:0000313" key="8">
    <source>
        <dbReference type="EMBL" id="AMD22610.1"/>
    </source>
</evidence>
<keyword evidence="4" id="KW-0862">Zinc</keyword>
<evidence type="ECO:0000256" key="6">
    <source>
        <dbReference type="SAM" id="MobiDB-lite"/>
    </source>
</evidence>
<dbReference type="Proteomes" id="UP000243052">
    <property type="component" value="Chromosome viii"/>
</dbReference>
<dbReference type="AlphaFoldDB" id="A0A0X8HWB4"/>
<keyword evidence="1" id="KW-0479">Metal-binding</keyword>
<reference evidence="8 9" key="1">
    <citation type="submission" date="2016-01" db="EMBL/GenBank/DDBJ databases">
        <title>Genome sequence of the yeast Holleya sinecauda.</title>
        <authorList>
            <person name="Dietrich F.S."/>
        </authorList>
    </citation>
    <scope>NUCLEOTIDE SEQUENCE [LARGE SCALE GENOMIC DNA]</scope>
    <source>
        <strain evidence="8 9">ATCC 58844</strain>
    </source>
</reference>
<dbReference type="GO" id="GO:0008270">
    <property type="term" value="F:zinc ion binding"/>
    <property type="evidence" value="ECO:0007669"/>
    <property type="project" value="UniProtKB-KW"/>
</dbReference>
<dbReference type="SUPFAM" id="SSF57667">
    <property type="entry name" value="beta-beta-alpha zinc fingers"/>
    <property type="match status" value="1"/>
</dbReference>
<dbReference type="SMART" id="SM00355">
    <property type="entry name" value="ZnF_C2H2"/>
    <property type="match status" value="2"/>
</dbReference>
<dbReference type="InterPro" id="IPR013087">
    <property type="entry name" value="Znf_C2H2_type"/>
</dbReference>
<dbReference type="GO" id="GO:0000978">
    <property type="term" value="F:RNA polymerase II cis-regulatory region sequence-specific DNA binding"/>
    <property type="evidence" value="ECO:0007669"/>
    <property type="project" value="TreeGrafter"/>
</dbReference>
<dbReference type="GeneID" id="28725970"/>